<name>A0A538S7J4_UNCEI</name>
<feature type="transmembrane region" description="Helical" evidence="8">
    <location>
        <begin position="99"/>
        <end position="116"/>
    </location>
</feature>
<evidence type="ECO:0000313" key="9">
    <source>
        <dbReference type="EMBL" id="TMQ47334.1"/>
    </source>
</evidence>
<sequence>MSRPTERRAPTHFWLLAFLLLTASFYLLTLRPGHDWGDDFAQYIHHAKNIALGLDYTQTGYIWNPRFPELGPPTYPPVFPLLLAPIYAARGLDLGAMKVIVTLCFVAALYFIALTFRPVLRPRYVLVLLILIGLNPYFWRLKDSVLSDLPFLLFIYLSLCLIARHPGPGRLRARTILFATVLGASCYLAYGTRALGVILIPSLLLTDWLRWRRITSISVVAVATFVVMAAVQSTVTHWDTGYASVFRLEPHRIATNFAEYASYLSGLWSNAWWRPGDWVLLVLFGMLGAVGFWRRVRSGRVTELEVFAVLYALAILPWFEVQGRYLVPLMPLYIGYALVTVQGAASHRWRGTLLLGLVALAALGFFSEYLVLMKDRGPEGVGSANARLLWRAVERNTDSSAVVVFQKPRALALFTDRHTTGMQRSGDDRDLWDYLSRVGASFAILGPSDSNFVYQARLRRLIAEYPGRFQLIYRNPDFSLYRIRARGERVNSLSPSDFHRIPVKVHAIRVERPRSVSYP</sequence>
<feature type="transmembrane region" description="Helical" evidence="8">
    <location>
        <begin position="301"/>
        <end position="319"/>
    </location>
</feature>
<evidence type="ECO:0000256" key="6">
    <source>
        <dbReference type="ARBA" id="ARBA00022989"/>
    </source>
</evidence>
<keyword evidence="7 8" id="KW-0472">Membrane</keyword>
<gene>
    <name evidence="9" type="ORF">E6K71_10195</name>
</gene>
<dbReference type="PANTHER" id="PTHR33908">
    <property type="entry name" value="MANNOSYLTRANSFERASE YKCB-RELATED"/>
    <property type="match status" value="1"/>
</dbReference>
<evidence type="ECO:0000256" key="1">
    <source>
        <dbReference type="ARBA" id="ARBA00004651"/>
    </source>
</evidence>
<keyword evidence="2" id="KW-1003">Cell membrane</keyword>
<dbReference type="GO" id="GO:0016763">
    <property type="term" value="F:pentosyltransferase activity"/>
    <property type="evidence" value="ECO:0007669"/>
    <property type="project" value="TreeGrafter"/>
</dbReference>
<organism evidence="9 10">
    <name type="scientific">Eiseniibacteriota bacterium</name>
    <dbReference type="NCBI Taxonomy" id="2212470"/>
    <lineage>
        <taxon>Bacteria</taxon>
        <taxon>Candidatus Eiseniibacteriota</taxon>
    </lineage>
</organism>
<evidence type="ECO:0000256" key="5">
    <source>
        <dbReference type="ARBA" id="ARBA00022692"/>
    </source>
</evidence>
<dbReference type="GO" id="GO:0009103">
    <property type="term" value="P:lipopolysaccharide biosynthetic process"/>
    <property type="evidence" value="ECO:0007669"/>
    <property type="project" value="UniProtKB-ARBA"/>
</dbReference>
<feature type="transmembrane region" description="Helical" evidence="8">
    <location>
        <begin position="325"/>
        <end position="345"/>
    </location>
</feature>
<dbReference type="PANTHER" id="PTHR33908:SF11">
    <property type="entry name" value="MEMBRANE PROTEIN"/>
    <property type="match status" value="1"/>
</dbReference>
<accession>A0A538S7J4</accession>
<evidence type="ECO:0000256" key="3">
    <source>
        <dbReference type="ARBA" id="ARBA00022676"/>
    </source>
</evidence>
<feature type="transmembrane region" description="Helical" evidence="8">
    <location>
        <begin position="217"/>
        <end position="238"/>
    </location>
</feature>
<keyword evidence="4" id="KW-0808">Transferase</keyword>
<feature type="transmembrane region" description="Helical" evidence="8">
    <location>
        <begin position="352"/>
        <end position="372"/>
    </location>
</feature>
<comment type="subcellular location">
    <subcellularLocation>
        <location evidence="1">Cell membrane</location>
        <topology evidence="1">Multi-pass membrane protein</topology>
    </subcellularLocation>
</comment>
<dbReference type="AlphaFoldDB" id="A0A538S7J4"/>
<dbReference type="InterPro" id="IPR050297">
    <property type="entry name" value="LipidA_mod_glycosyltrf_83"/>
</dbReference>
<dbReference type="GO" id="GO:0005886">
    <property type="term" value="C:plasma membrane"/>
    <property type="evidence" value="ECO:0007669"/>
    <property type="project" value="UniProtKB-SubCell"/>
</dbReference>
<feature type="transmembrane region" description="Helical" evidence="8">
    <location>
        <begin position="176"/>
        <end position="205"/>
    </location>
</feature>
<feature type="transmembrane region" description="Helical" evidence="8">
    <location>
        <begin position="122"/>
        <end position="139"/>
    </location>
</feature>
<feature type="transmembrane region" description="Helical" evidence="8">
    <location>
        <begin position="12"/>
        <end position="30"/>
    </location>
</feature>
<keyword evidence="3" id="KW-0328">Glycosyltransferase</keyword>
<keyword evidence="5 8" id="KW-0812">Transmembrane</keyword>
<keyword evidence="6 8" id="KW-1133">Transmembrane helix</keyword>
<dbReference type="Proteomes" id="UP000316292">
    <property type="component" value="Unassembled WGS sequence"/>
</dbReference>
<reference evidence="9 10" key="1">
    <citation type="journal article" date="2019" name="Nat. Microbiol.">
        <title>Mediterranean grassland soil C-N compound turnover is dependent on rainfall and depth, and is mediated by genomically divergent microorganisms.</title>
        <authorList>
            <person name="Diamond S."/>
            <person name="Andeer P.F."/>
            <person name="Li Z."/>
            <person name="Crits-Christoph A."/>
            <person name="Burstein D."/>
            <person name="Anantharaman K."/>
            <person name="Lane K.R."/>
            <person name="Thomas B.C."/>
            <person name="Pan C."/>
            <person name="Northen T.R."/>
            <person name="Banfield J.F."/>
        </authorList>
    </citation>
    <scope>NUCLEOTIDE SEQUENCE [LARGE SCALE GENOMIC DNA]</scope>
    <source>
        <strain evidence="9">WS_1</strain>
    </source>
</reference>
<protein>
    <recommendedName>
        <fullName evidence="11">Glycosyltransferase RgtA/B/C/D-like domain-containing protein</fullName>
    </recommendedName>
</protein>
<proteinExistence type="predicted"/>
<evidence type="ECO:0000256" key="8">
    <source>
        <dbReference type="SAM" id="Phobius"/>
    </source>
</evidence>
<evidence type="ECO:0008006" key="11">
    <source>
        <dbReference type="Google" id="ProtNLM"/>
    </source>
</evidence>
<dbReference type="EMBL" id="VBOR01000115">
    <property type="protein sequence ID" value="TMQ47334.1"/>
    <property type="molecule type" value="Genomic_DNA"/>
</dbReference>
<evidence type="ECO:0000256" key="4">
    <source>
        <dbReference type="ARBA" id="ARBA00022679"/>
    </source>
</evidence>
<evidence type="ECO:0000313" key="10">
    <source>
        <dbReference type="Proteomes" id="UP000316292"/>
    </source>
</evidence>
<feature type="transmembrane region" description="Helical" evidence="8">
    <location>
        <begin position="278"/>
        <end position="294"/>
    </location>
</feature>
<comment type="caution">
    <text evidence="9">The sequence shown here is derived from an EMBL/GenBank/DDBJ whole genome shotgun (WGS) entry which is preliminary data.</text>
</comment>
<evidence type="ECO:0000256" key="2">
    <source>
        <dbReference type="ARBA" id="ARBA00022475"/>
    </source>
</evidence>
<evidence type="ECO:0000256" key="7">
    <source>
        <dbReference type="ARBA" id="ARBA00023136"/>
    </source>
</evidence>